<organism evidence="1">
    <name type="scientific">viral metagenome</name>
    <dbReference type="NCBI Taxonomy" id="1070528"/>
    <lineage>
        <taxon>unclassified sequences</taxon>
        <taxon>metagenomes</taxon>
        <taxon>organismal metagenomes</taxon>
    </lineage>
</organism>
<dbReference type="EMBL" id="MN739355">
    <property type="protein sequence ID" value="QHT00463.1"/>
    <property type="molecule type" value="Genomic_DNA"/>
</dbReference>
<sequence>MHKDLIIYISQYLSNNEKIYLSTTSSSLNSLKYEFIYDDCIAMDTVSHLSYYNNFASIKTNRLDKLFPVKMKYLHLTVDHNTCDPVKNPIPNSVTHLTLMISDATSENYEVPTRAIGNYITNSVTHFTLHLNTTYIKRQLMNTPMEFTCLRKNNPELFETYPESIISVTTYMGC</sequence>
<accession>A0A6C0C806</accession>
<proteinExistence type="predicted"/>
<reference evidence="1" key="1">
    <citation type="journal article" date="2020" name="Nature">
        <title>Giant virus diversity and host interactions through global metagenomics.</title>
        <authorList>
            <person name="Schulz F."/>
            <person name="Roux S."/>
            <person name="Paez-Espino D."/>
            <person name="Jungbluth S."/>
            <person name="Walsh D.A."/>
            <person name="Denef V.J."/>
            <person name="McMahon K.D."/>
            <person name="Konstantinidis K.T."/>
            <person name="Eloe-Fadrosh E.A."/>
            <person name="Kyrpides N.C."/>
            <person name="Woyke T."/>
        </authorList>
    </citation>
    <scope>NUCLEOTIDE SEQUENCE</scope>
    <source>
        <strain evidence="1">GVMAG-M-3300020192-26</strain>
    </source>
</reference>
<dbReference type="AlphaFoldDB" id="A0A6C0C806"/>
<name>A0A6C0C806_9ZZZZ</name>
<evidence type="ECO:0000313" key="1">
    <source>
        <dbReference type="EMBL" id="QHT00463.1"/>
    </source>
</evidence>
<protein>
    <submittedName>
        <fullName evidence="1">Uncharacterized protein</fullName>
    </submittedName>
</protein>